<dbReference type="Proteomes" id="UP000502706">
    <property type="component" value="Chromosome"/>
</dbReference>
<dbReference type="RefSeq" id="WP_166397290.1">
    <property type="nucleotide sequence ID" value="NZ_CP045121.1"/>
</dbReference>
<sequence>MSVPNVRRWERFWERDARLAEIRERLREYPEDDVEFVDGRVVGFVVEGFREDVVYLFGQYEGLVAEQGAMLEALNAVHAALQDEDLGVYLGGRFPGLYAAVVGGQHASARAEELLRELSTLDAWKGAIEIAQTSGDATPEERIAFAMERWREAEEKAERYLVKAARYRMWHRMAQILLEIRDRIDAAFPRNDEGSKG</sequence>
<accession>A0A6G8PZM0</accession>
<dbReference type="EMBL" id="CP045121">
    <property type="protein sequence ID" value="QIN79618.1"/>
    <property type="molecule type" value="Genomic_DNA"/>
</dbReference>
<proteinExistence type="predicted"/>
<gene>
    <name evidence="1" type="ORF">GBA65_15030</name>
</gene>
<name>A0A6G8PZM0_9ACTN</name>
<dbReference type="KEGG" id="rmar:GBA65_15030"/>
<organism evidence="1 2">
    <name type="scientific">Rubrobacter marinus</name>
    <dbReference type="NCBI Taxonomy" id="2653852"/>
    <lineage>
        <taxon>Bacteria</taxon>
        <taxon>Bacillati</taxon>
        <taxon>Actinomycetota</taxon>
        <taxon>Rubrobacteria</taxon>
        <taxon>Rubrobacterales</taxon>
        <taxon>Rubrobacteraceae</taxon>
        <taxon>Rubrobacter</taxon>
    </lineage>
</organism>
<protein>
    <submittedName>
        <fullName evidence="1">Uncharacterized protein</fullName>
    </submittedName>
</protein>
<dbReference type="AlphaFoldDB" id="A0A6G8PZM0"/>
<evidence type="ECO:0000313" key="1">
    <source>
        <dbReference type="EMBL" id="QIN79618.1"/>
    </source>
</evidence>
<keyword evidence="2" id="KW-1185">Reference proteome</keyword>
<evidence type="ECO:0000313" key="2">
    <source>
        <dbReference type="Proteomes" id="UP000502706"/>
    </source>
</evidence>
<reference evidence="1 2" key="1">
    <citation type="submission" date="2019-10" db="EMBL/GenBank/DDBJ databases">
        <title>Rubrobacter sp nov SCSIO 52915 isolated from a deep-sea sediment in the South China Sea.</title>
        <authorList>
            <person name="Chen R.W."/>
        </authorList>
    </citation>
    <scope>NUCLEOTIDE SEQUENCE [LARGE SCALE GENOMIC DNA]</scope>
    <source>
        <strain evidence="1 2">SCSIO 52915</strain>
    </source>
</reference>